<evidence type="ECO:0000256" key="2">
    <source>
        <dbReference type="ARBA" id="ARBA00022723"/>
    </source>
</evidence>
<dbReference type="PANTHER" id="PTHR11228:SF7">
    <property type="entry name" value="PQQA PEPTIDE CYCLASE"/>
    <property type="match status" value="1"/>
</dbReference>
<feature type="domain" description="Radical SAM core" evidence="5">
    <location>
        <begin position="14"/>
        <end position="246"/>
    </location>
</feature>
<evidence type="ECO:0000259" key="5">
    <source>
        <dbReference type="PROSITE" id="PS51918"/>
    </source>
</evidence>
<dbReference type="InterPro" id="IPR013785">
    <property type="entry name" value="Aldolase_TIM"/>
</dbReference>
<dbReference type="STRING" id="1817816.A2Y64_01675"/>
<dbReference type="GO" id="GO:0003824">
    <property type="term" value="F:catalytic activity"/>
    <property type="evidence" value="ECO:0007669"/>
    <property type="project" value="InterPro"/>
</dbReference>
<proteinExistence type="predicted"/>
<dbReference type="GO" id="GO:0046872">
    <property type="term" value="F:metal ion binding"/>
    <property type="evidence" value="ECO:0007669"/>
    <property type="project" value="UniProtKB-KW"/>
</dbReference>
<accession>A0A1F5F549</accession>
<evidence type="ECO:0000256" key="3">
    <source>
        <dbReference type="ARBA" id="ARBA00023004"/>
    </source>
</evidence>
<dbReference type="PROSITE" id="PS51918">
    <property type="entry name" value="RADICAL_SAM"/>
    <property type="match status" value="1"/>
</dbReference>
<evidence type="ECO:0000313" key="7">
    <source>
        <dbReference type="Proteomes" id="UP000177187"/>
    </source>
</evidence>
<dbReference type="InterPro" id="IPR007197">
    <property type="entry name" value="rSAM"/>
</dbReference>
<dbReference type="EMBL" id="MFAF01000102">
    <property type="protein sequence ID" value="OGD74454.1"/>
    <property type="molecule type" value="Genomic_DNA"/>
</dbReference>
<organism evidence="6 7">
    <name type="scientific">Candidatus Coatesbacteria bacterium RBG_13_66_14</name>
    <dbReference type="NCBI Taxonomy" id="1817816"/>
    <lineage>
        <taxon>Bacteria</taxon>
        <taxon>Candidatus Coatesiibacteriota</taxon>
    </lineage>
</organism>
<keyword evidence="3" id="KW-0408">Iron</keyword>
<keyword evidence="1" id="KW-0949">S-adenosyl-L-methionine</keyword>
<comment type="caution">
    <text evidence="6">The sequence shown here is derived from an EMBL/GenBank/DDBJ whole genome shotgun (WGS) entry which is preliminary data.</text>
</comment>
<sequence>MSGPARFLPRFIEPAGLPLQLIVFVTGRCNCRCGHCFYGREVERAAPGPTLEEFEKLARSSGPLLWLSLTGGEPFLREDLAEITRPFVAHAGLRNLTIPTNGLATDRILESTERILKLHPRLQVVVYLSLDGPREVHDKLRGVEGCFDRAMETWRGLKELKKRHRRLNLAPVTTICGSNSALLGKFFDWLLAELEPDDVVLNMLRGSTPDHWEGFFDPQDYVAFQEKKDRALDEGRLPHFTLKGSRLLAAKERYQWRLILDILEQRRQVIPCLGGTLSAVVSETGYLYPCETLMGSPEDDPLQREHFCKKSAAAVGNLAEADWDLRRLWWTKRAEEIRRHVARGHCWCTYECAWTTSILFNPRCYPDLLRLMWGKAKL</sequence>
<dbReference type="SUPFAM" id="SSF102114">
    <property type="entry name" value="Radical SAM enzymes"/>
    <property type="match status" value="1"/>
</dbReference>
<name>A0A1F5F549_9BACT</name>
<evidence type="ECO:0000256" key="4">
    <source>
        <dbReference type="ARBA" id="ARBA00023014"/>
    </source>
</evidence>
<gene>
    <name evidence="6" type="ORF">A2Y64_01675</name>
</gene>
<dbReference type="SFLD" id="SFLDG01067">
    <property type="entry name" value="SPASM/twitch_domain_containing"/>
    <property type="match status" value="1"/>
</dbReference>
<keyword evidence="4" id="KW-0411">Iron-sulfur</keyword>
<dbReference type="SFLD" id="SFLDS00029">
    <property type="entry name" value="Radical_SAM"/>
    <property type="match status" value="1"/>
</dbReference>
<dbReference type="Pfam" id="PF04055">
    <property type="entry name" value="Radical_SAM"/>
    <property type="match status" value="1"/>
</dbReference>
<protein>
    <recommendedName>
        <fullName evidence="5">Radical SAM core domain-containing protein</fullName>
    </recommendedName>
</protein>
<dbReference type="PANTHER" id="PTHR11228">
    <property type="entry name" value="RADICAL SAM DOMAIN PROTEIN"/>
    <property type="match status" value="1"/>
</dbReference>
<dbReference type="CDD" id="cd01335">
    <property type="entry name" value="Radical_SAM"/>
    <property type="match status" value="1"/>
</dbReference>
<evidence type="ECO:0000313" key="6">
    <source>
        <dbReference type="EMBL" id="OGD74454.1"/>
    </source>
</evidence>
<dbReference type="Gene3D" id="3.20.20.70">
    <property type="entry name" value="Aldolase class I"/>
    <property type="match status" value="1"/>
</dbReference>
<dbReference type="GO" id="GO:0051536">
    <property type="term" value="F:iron-sulfur cluster binding"/>
    <property type="evidence" value="ECO:0007669"/>
    <property type="project" value="UniProtKB-KW"/>
</dbReference>
<dbReference type="InterPro" id="IPR058240">
    <property type="entry name" value="rSAM_sf"/>
</dbReference>
<reference evidence="6 7" key="1">
    <citation type="journal article" date="2016" name="Nat. Commun.">
        <title>Thousands of microbial genomes shed light on interconnected biogeochemical processes in an aquifer system.</title>
        <authorList>
            <person name="Anantharaman K."/>
            <person name="Brown C.T."/>
            <person name="Hug L.A."/>
            <person name="Sharon I."/>
            <person name="Castelle C.J."/>
            <person name="Probst A.J."/>
            <person name="Thomas B.C."/>
            <person name="Singh A."/>
            <person name="Wilkins M.J."/>
            <person name="Karaoz U."/>
            <person name="Brodie E.L."/>
            <person name="Williams K.H."/>
            <person name="Hubbard S.S."/>
            <person name="Banfield J.F."/>
        </authorList>
    </citation>
    <scope>NUCLEOTIDE SEQUENCE [LARGE SCALE GENOMIC DNA]</scope>
</reference>
<dbReference type="AlphaFoldDB" id="A0A1F5F549"/>
<dbReference type="InterPro" id="IPR050377">
    <property type="entry name" value="Radical_SAM_PqqE_MftC-like"/>
</dbReference>
<keyword evidence="2" id="KW-0479">Metal-binding</keyword>
<evidence type="ECO:0000256" key="1">
    <source>
        <dbReference type="ARBA" id="ARBA00022691"/>
    </source>
</evidence>
<dbReference type="Proteomes" id="UP000177187">
    <property type="component" value="Unassembled WGS sequence"/>
</dbReference>